<keyword evidence="2" id="KW-1185">Reference proteome</keyword>
<organism evidence="1 2">
    <name type="scientific">Nonlabens xylanidelens</name>
    <dbReference type="NCBI Taxonomy" id="191564"/>
    <lineage>
        <taxon>Bacteria</taxon>
        <taxon>Pseudomonadati</taxon>
        <taxon>Bacteroidota</taxon>
        <taxon>Flavobacteriia</taxon>
        <taxon>Flavobacteriales</taxon>
        <taxon>Flavobacteriaceae</taxon>
        <taxon>Nonlabens</taxon>
    </lineage>
</organism>
<evidence type="ECO:0000313" key="1">
    <source>
        <dbReference type="EMBL" id="PPK94478.1"/>
    </source>
</evidence>
<gene>
    <name evidence="1" type="ORF">LY01_02118</name>
</gene>
<accession>A0A2S6IJU9</accession>
<comment type="caution">
    <text evidence="1">The sequence shown here is derived from an EMBL/GenBank/DDBJ whole genome shotgun (WGS) entry which is preliminary data.</text>
</comment>
<dbReference type="EMBL" id="PTJE01000004">
    <property type="protein sequence ID" value="PPK94478.1"/>
    <property type="molecule type" value="Genomic_DNA"/>
</dbReference>
<dbReference type="Proteomes" id="UP000239002">
    <property type="component" value="Unassembled WGS sequence"/>
</dbReference>
<sequence length="299" mass="34481">MVDVNHINNVLAQPDQVTVDHIALLQETLIKFPYFQAARSIYLKGLKNESSPLYNKELQRTASHTTDRSVLFDFITSDSFIQNKVSEQIKQLREEEKENENVENTLSTTPEVLAIQKPIEEDFNASTDFTQVTDIDLFEKKKSTSIADEPLEFNKNETYSFSQWLQLTSLQPIDRTTQIEDEKQVTSKKEEEINENLISSEIIQEEDDRARKMARIDQFLAEKPKIKPRKSPSPSINVANQYQDPSQFMTETLAKVYLAQKNYSKALKAYEILVLQHPEKSGLFADQIQEIKNLQSNNT</sequence>
<dbReference type="OrthoDB" id="594666at2"/>
<reference evidence="1 2" key="1">
    <citation type="submission" date="2018-02" db="EMBL/GenBank/DDBJ databases">
        <title>Genomic Encyclopedia of Archaeal and Bacterial Type Strains, Phase II (KMG-II): from individual species to whole genera.</title>
        <authorList>
            <person name="Goeker M."/>
        </authorList>
    </citation>
    <scope>NUCLEOTIDE SEQUENCE [LARGE SCALE GENOMIC DNA]</scope>
    <source>
        <strain evidence="1 2">DSM 16809</strain>
    </source>
</reference>
<dbReference type="RefSeq" id="WP_104515793.1">
    <property type="nucleotide sequence ID" value="NZ_MQVW01000004.1"/>
</dbReference>
<dbReference type="AlphaFoldDB" id="A0A2S6IJU9"/>
<protein>
    <recommendedName>
        <fullName evidence="3">Tetratricopeptide repeat protein</fullName>
    </recommendedName>
</protein>
<evidence type="ECO:0000313" key="2">
    <source>
        <dbReference type="Proteomes" id="UP000239002"/>
    </source>
</evidence>
<name>A0A2S6IJU9_9FLAO</name>
<evidence type="ECO:0008006" key="3">
    <source>
        <dbReference type="Google" id="ProtNLM"/>
    </source>
</evidence>
<proteinExistence type="predicted"/>